<accession>A0ABU2J982</accession>
<dbReference type="NCBIfam" id="NF038012">
    <property type="entry name" value="DMT_1"/>
    <property type="match status" value="1"/>
</dbReference>
<proteinExistence type="predicted"/>
<organism evidence="3 4">
    <name type="scientific">Jatrophihabitans lederbergiae</name>
    <dbReference type="NCBI Taxonomy" id="3075547"/>
    <lineage>
        <taxon>Bacteria</taxon>
        <taxon>Bacillati</taxon>
        <taxon>Actinomycetota</taxon>
        <taxon>Actinomycetes</taxon>
        <taxon>Jatrophihabitantales</taxon>
        <taxon>Jatrophihabitantaceae</taxon>
        <taxon>Jatrophihabitans</taxon>
    </lineage>
</organism>
<dbReference type="Proteomes" id="UP001183176">
    <property type="component" value="Unassembled WGS sequence"/>
</dbReference>
<feature type="transmembrane region" description="Helical" evidence="1">
    <location>
        <begin position="140"/>
        <end position="161"/>
    </location>
</feature>
<feature type="transmembrane region" description="Helical" evidence="1">
    <location>
        <begin position="261"/>
        <end position="281"/>
    </location>
</feature>
<keyword evidence="1" id="KW-0472">Membrane</keyword>
<keyword evidence="4" id="KW-1185">Reference proteome</keyword>
<feature type="transmembrane region" description="Helical" evidence="1">
    <location>
        <begin position="234"/>
        <end position="255"/>
    </location>
</feature>
<evidence type="ECO:0000256" key="2">
    <source>
        <dbReference type="SAM" id="SignalP"/>
    </source>
</evidence>
<dbReference type="EMBL" id="JAVREH010000006">
    <property type="protein sequence ID" value="MDT0261204.1"/>
    <property type="molecule type" value="Genomic_DNA"/>
</dbReference>
<feature type="chain" id="PRO_5045803685" evidence="2">
    <location>
        <begin position="20"/>
        <end position="309"/>
    </location>
</feature>
<protein>
    <submittedName>
        <fullName evidence="3">DMT family transporter</fullName>
    </submittedName>
</protein>
<feature type="signal peptide" evidence="2">
    <location>
        <begin position="1"/>
        <end position="19"/>
    </location>
</feature>
<dbReference type="PANTHER" id="PTHR40761:SF1">
    <property type="entry name" value="CONSERVED INTEGRAL MEMBRANE ALANINE VALINE AND LEUCINE RICH PROTEIN-RELATED"/>
    <property type="match status" value="1"/>
</dbReference>
<evidence type="ECO:0000313" key="3">
    <source>
        <dbReference type="EMBL" id="MDT0261204.1"/>
    </source>
</evidence>
<name>A0ABU2J982_9ACTN</name>
<evidence type="ECO:0000256" key="1">
    <source>
        <dbReference type="SAM" id="Phobius"/>
    </source>
</evidence>
<comment type="caution">
    <text evidence="3">The sequence shown here is derived from an EMBL/GenBank/DDBJ whole genome shotgun (WGS) entry which is preliminary data.</text>
</comment>
<keyword evidence="1" id="KW-0812">Transmembrane</keyword>
<dbReference type="RefSeq" id="WP_311422357.1">
    <property type="nucleotide sequence ID" value="NZ_JAVREH010000006.1"/>
</dbReference>
<feature type="transmembrane region" description="Helical" evidence="1">
    <location>
        <begin position="108"/>
        <end position="128"/>
    </location>
</feature>
<reference evidence="4" key="1">
    <citation type="submission" date="2023-07" db="EMBL/GenBank/DDBJ databases">
        <title>30 novel species of actinomycetes from the DSMZ collection.</title>
        <authorList>
            <person name="Nouioui I."/>
        </authorList>
    </citation>
    <scope>NUCLEOTIDE SEQUENCE [LARGE SCALE GENOMIC DNA]</scope>
    <source>
        <strain evidence="4">DSM 44399</strain>
    </source>
</reference>
<feature type="transmembrane region" description="Helical" evidence="1">
    <location>
        <begin position="168"/>
        <end position="189"/>
    </location>
</feature>
<keyword evidence="1" id="KW-1133">Transmembrane helix</keyword>
<feature type="transmembrane region" description="Helical" evidence="1">
    <location>
        <begin position="209"/>
        <end position="227"/>
    </location>
</feature>
<sequence>MSVSWLVVVLSLGSALAFAVSTNLKHSSAAQVPDASGLRVGTLARFVAATVSHRLWLAGIVADVIGLTLQVLALHLGALAVVQPLLVSGLLFSLLLRRRRGRRVTGAEIRWALVLSACLVTFLFLAGANPGTGTGDGPDRLPAVVAAAVGLTVAGACLLLAHRRRPAAGAAALIGVAVGVVYAATAALLKGLTDRAVHGPLVALTSWQLYTVIVVGAVGLLLSQLAFQAGPLTASLPAMATVDPLLSIVVGVMVYDEHIHRGPWSGAGLVVLMLLLGVSVVELGKVDAADPAPVDGHTAATRPGVPPER</sequence>
<feature type="transmembrane region" description="Helical" evidence="1">
    <location>
        <begin position="72"/>
        <end position="96"/>
    </location>
</feature>
<gene>
    <name evidence="3" type="ORF">RM423_07320</name>
</gene>
<dbReference type="PANTHER" id="PTHR40761">
    <property type="entry name" value="CONSERVED INTEGRAL MEMBRANE ALANINE VALINE AND LEUCINE RICH PROTEIN-RELATED"/>
    <property type="match status" value="1"/>
</dbReference>
<keyword evidence="2" id="KW-0732">Signal</keyword>
<evidence type="ECO:0000313" key="4">
    <source>
        <dbReference type="Proteomes" id="UP001183176"/>
    </source>
</evidence>